<feature type="compositionally biased region" description="Polar residues" evidence="2">
    <location>
        <begin position="35"/>
        <end position="54"/>
    </location>
</feature>
<dbReference type="Pfam" id="PF18615">
    <property type="entry name" value="SMYLE_N"/>
    <property type="match status" value="1"/>
</dbReference>
<feature type="compositionally biased region" description="Polar residues" evidence="2">
    <location>
        <begin position="266"/>
        <end position="288"/>
    </location>
</feature>
<dbReference type="PANTHER" id="PTHR46501:SF6">
    <property type="entry name" value="SI:CH73-95L15.5"/>
    <property type="match status" value="1"/>
</dbReference>
<sequence length="715" mass="80663">MSSSGKSNICRICGGALMGNQRRWLFGGQNKKNGHPQTPTEPTRQHNLSSQNSPWGSTLSLGSAGSLSKSQLSLSSSSKGVDLLSVLTHILGQSVPRGGELGEFVCGKCVCILERVFRFDSVIARVRVLSSERLQKLTQERNKIRQWVCKSYRQRHLQDFQSWGSTSEEDGEWDKEGYRDMLKENMALSEYECWSERWDACPYFIKTGKRCRKGKGCEGCDVLRVSDSDYEAVCGVPRHLPFQPSSPFGLTRDKSQSMPLHWQGEPSISSSPRSLAGSTPSLHGSLHSESIHSLDSPDGHDPFDSPGVFPANFVLKELKRIEGKMVRSPAGSRIPVLRRNNGSYSEKAEEAASPSVNKALSFGTLENGDIGMDGEVRDVLTDLRDEFLPLHQENRVRRTLSHLRGQLDKARSPAGTPGAGPDQGWSRQCEVDGSAPTCDSFLLLSLGHSLHSRERVIQECLGLIRRVCVEDGTGTELTNKLTEHLKEILADNKTALEALRSKMTATETNMEKEISSLRKAGRDREQDLETLNSVLQCNQDLINDLRVALGEKEQKLKEVEKEVELWRQKDRALTTVLQEKEAQISLLQTALREESPELADLFELREESGASLCQEVTKLTTDLQEYQLMVQHQQESHSQTVTALAAELRDMRLELRKREKERRESERVWLNSREDWKTEEEKLMHNLQRRDRLIQQILLDAEERDHLLTALQQKL</sequence>
<feature type="region of interest" description="Disordered" evidence="2">
    <location>
        <begin position="404"/>
        <end position="428"/>
    </location>
</feature>
<reference evidence="4" key="3">
    <citation type="submission" date="2025-09" db="UniProtKB">
        <authorList>
            <consortium name="Ensembl"/>
        </authorList>
    </citation>
    <scope>IDENTIFICATION</scope>
</reference>
<protein>
    <submittedName>
        <fullName evidence="4">Uncharacterized LOC105416618</fullName>
    </submittedName>
</protein>
<gene>
    <name evidence="4" type="primary">si:ch73-95l15.5</name>
</gene>
<dbReference type="Ensembl" id="ENSTRUT00000060674.1">
    <property type="protein sequence ID" value="ENSTRUP00000058999.1"/>
    <property type="gene ID" value="ENSTRUG00000026263.1"/>
</dbReference>
<dbReference type="GO" id="GO:0005813">
    <property type="term" value="C:centrosome"/>
    <property type="evidence" value="ECO:0007669"/>
    <property type="project" value="TreeGrafter"/>
</dbReference>
<feature type="region of interest" description="Disordered" evidence="2">
    <location>
        <begin position="245"/>
        <end position="305"/>
    </location>
</feature>
<dbReference type="GO" id="GO:0007098">
    <property type="term" value="P:centrosome cycle"/>
    <property type="evidence" value="ECO:0007669"/>
    <property type="project" value="TreeGrafter"/>
</dbReference>
<dbReference type="InterPro" id="IPR040947">
    <property type="entry name" value="SMYLE_N"/>
</dbReference>
<dbReference type="GeneTree" id="ENSGT00980000198705"/>
<reference evidence="4" key="2">
    <citation type="submission" date="2025-08" db="UniProtKB">
        <authorList>
            <consortium name="Ensembl"/>
        </authorList>
    </citation>
    <scope>IDENTIFICATION</scope>
</reference>
<feature type="region of interest" description="Disordered" evidence="2">
    <location>
        <begin position="26"/>
        <end position="54"/>
    </location>
</feature>
<dbReference type="InParanoid" id="A0A674MD80"/>
<dbReference type="Proteomes" id="UP000005226">
    <property type="component" value="Chromosome 7"/>
</dbReference>
<dbReference type="GO" id="GO:0060090">
    <property type="term" value="F:molecular adaptor activity"/>
    <property type="evidence" value="ECO:0007669"/>
    <property type="project" value="TreeGrafter"/>
</dbReference>
<dbReference type="OMA" id="RSMPLHW"/>
<dbReference type="GO" id="GO:0090063">
    <property type="term" value="P:positive regulation of microtubule nucleation"/>
    <property type="evidence" value="ECO:0007669"/>
    <property type="project" value="TreeGrafter"/>
</dbReference>
<dbReference type="PANTHER" id="PTHR46501">
    <property type="entry name" value="MYOMEGALIN"/>
    <property type="match status" value="1"/>
</dbReference>
<evidence type="ECO:0000256" key="1">
    <source>
        <dbReference type="SAM" id="Coils"/>
    </source>
</evidence>
<dbReference type="GO" id="GO:0005794">
    <property type="term" value="C:Golgi apparatus"/>
    <property type="evidence" value="ECO:0007669"/>
    <property type="project" value="TreeGrafter"/>
</dbReference>
<evidence type="ECO:0000313" key="5">
    <source>
        <dbReference type="Proteomes" id="UP000005226"/>
    </source>
</evidence>
<name>A0A674MD80_TAKRU</name>
<feature type="domain" description="Short myomegalin-like EB1 binding protein N-terminal" evidence="3">
    <location>
        <begin position="178"/>
        <end position="257"/>
    </location>
</feature>
<dbReference type="AlphaFoldDB" id="A0A674MD80"/>
<feature type="compositionally biased region" description="Basic and acidic residues" evidence="2">
    <location>
        <begin position="289"/>
        <end position="303"/>
    </location>
</feature>
<organism evidence="4 5">
    <name type="scientific">Takifugu rubripes</name>
    <name type="common">Japanese pufferfish</name>
    <name type="synonym">Fugu rubripes</name>
    <dbReference type="NCBI Taxonomy" id="31033"/>
    <lineage>
        <taxon>Eukaryota</taxon>
        <taxon>Metazoa</taxon>
        <taxon>Chordata</taxon>
        <taxon>Craniata</taxon>
        <taxon>Vertebrata</taxon>
        <taxon>Euteleostomi</taxon>
        <taxon>Actinopterygii</taxon>
        <taxon>Neopterygii</taxon>
        <taxon>Teleostei</taxon>
        <taxon>Neoteleostei</taxon>
        <taxon>Acanthomorphata</taxon>
        <taxon>Eupercaria</taxon>
        <taxon>Tetraodontiformes</taxon>
        <taxon>Tetradontoidea</taxon>
        <taxon>Tetraodontidae</taxon>
        <taxon>Takifugu</taxon>
    </lineage>
</organism>
<dbReference type="InterPro" id="IPR052593">
    <property type="entry name" value="MT-associated_AKAP9-binding"/>
</dbReference>
<reference evidence="4 5" key="1">
    <citation type="journal article" date="2011" name="Genome Biol. Evol.">
        <title>Integration of the genetic map and genome assembly of fugu facilitates insights into distinct features of genome evolution in teleosts and mammals.</title>
        <authorList>
            <person name="Kai W."/>
            <person name="Kikuchi K."/>
            <person name="Tohari S."/>
            <person name="Chew A.K."/>
            <person name="Tay A."/>
            <person name="Fujiwara A."/>
            <person name="Hosoya S."/>
            <person name="Suetake H."/>
            <person name="Naruse K."/>
            <person name="Brenner S."/>
            <person name="Suzuki Y."/>
            <person name="Venkatesh B."/>
        </authorList>
    </citation>
    <scope>NUCLEOTIDE SEQUENCE [LARGE SCALE GENOMIC DNA]</scope>
</reference>
<dbReference type="GO" id="GO:1903358">
    <property type="term" value="P:regulation of Golgi organization"/>
    <property type="evidence" value="ECO:0007669"/>
    <property type="project" value="TreeGrafter"/>
</dbReference>
<keyword evidence="5" id="KW-1185">Reference proteome</keyword>
<accession>A0A674MD80</accession>
<evidence type="ECO:0000313" key="4">
    <source>
        <dbReference type="Ensembl" id="ENSTRUP00000058999.1"/>
    </source>
</evidence>
<feature type="coiled-coil region" evidence="1">
    <location>
        <begin position="641"/>
        <end position="668"/>
    </location>
</feature>
<evidence type="ECO:0000256" key="2">
    <source>
        <dbReference type="SAM" id="MobiDB-lite"/>
    </source>
</evidence>
<proteinExistence type="predicted"/>
<evidence type="ECO:0000259" key="3">
    <source>
        <dbReference type="Pfam" id="PF18615"/>
    </source>
</evidence>
<dbReference type="FunCoup" id="A0A674MD80">
    <property type="interactions" value="28"/>
</dbReference>
<keyword evidence="1" id="KW-0175">Coiled coil</keyword>
<feature type="coiled-coil region" evidence="1">
    <location>
        <begin position="542"/>
        <end position="569"/>
    </location>
</feature>